<gene>
    <name evidence="11" type="ORF">TSAR_008666</name>
</gene>
<dbReference type="FunFam" id="2.130.10.10:FF:001909">
    <property type="entry name" value="WD repeat, SAM and U-box domain-containing protein"/>
    <property type="match status" value="1"/>
</dbReference>
<dbReference type="InterPro" id="IPR036322">
    <property type="entry name" value="WD40_repeat_dom_sf"/>
</dbReference>
<feature type="domain" description="NUC153" evidence="8">
    <location>
        <begin position="479"/>
        <end position="506"/>
    </location>
</feature>
<keyword evidence="7" id="KW-0812">Transmembrane</keyword>
<evidence type="ECO:0000259" key="10">
    <source>
        <dbReference type="Pfam" id="PF23098"/>
    </source>
</evidence>
<dbReference type="PANTHER" id="PTHR14927">
    <property type="entry name" value="NUCLEOLAR PROTEIN 10"/>
    <property type="match status" value="1"/>
</dbReference>
<dbReference type="GO" id="GO:0032040">
    <property type="term" value="C:small-subunit processome"/>
    <property type="evidence" value="ECO:0007669"/>
    <property type="project" value="TreeGrafter"/>
</dbReference>
<dbReference type="InterPro" id="IPR012580">
    <property type="entry name" value="NUC153"/>
</dbReference>
<feature type="transmembrane region" description="Helical" evidence="7">
    <location>
        <begin position="900"/>
        <end position="924"/>
    </location>
</feature>
<feature type="transmembrane region" description="Helical" evidence="7">
    <location>
        <begin position="845"/>
        <end position="866"/>
    </location>
</feature>
<feature type="region of interest" description="Disordered" evidence="6">
    <location>
        <begin position="509"/>
        <end position="552"/>
    </location>
</feature>
<evidence type="ECO:0000313" key="11">
    <source>
        <dbReference type="EMBL" id="OXU24581.1"/>
    </source>
</evidence>
<keyword evidence="7" id="KW-0472">Membrane</keyword>
<dbReference type="InterPro" id="IPR015943">
    <property type="entry name" value="WD40/YVTN_repeat-like_dom_sf"/>
</dbReference>
<dbReference type="InterPro" id="IPR040382">
    <property type="entry name" value="NOL10/Enp2"/>
</dbReference>
<evidence type="ECO:0000256" key="7">
    <source>
        <dbReference type="SAM" id="Phobius"/>
    </source>
</evidence>
<evidence type="ECO:0000259" key="9">
    <source>
        <dbReference type="Pfam" id="PF23097"/>
    </source>
</evidence>
<dbReference type="STRING" id="543379.A0A232F1I7"/>
<feature type="transmembrane region" description="Helical" evidence="7">
    <location>
        <begin position="1047"/>
        <end position="1067"/>
    </location>
</feature>
<feature type="compositionally biased region" description="Polar residues" evidence="6">
    <location>
        <begin position="702"/>
        <end position="718"/>
    </location>
</feature>
<dbReference type="Gene3D" id="2.130.10.10">
    <property type="entry name" value="YVTN repeat-like/Quinoprotein amine dehydrogenase"/>
    <property type="match status" value="1"/>
</dbReference>
<proteinExistence type="inferred from homology"/>
<dbReference type="GO" id="GO:0030686">
    <property type="term" value="C:90S preribosome"/>
    <property type="evidence" value="ECO:0007669"/>
    <property type="project" value="TreeGrafter"/>
</dbReference>
<dbReference type="InterPro" id="IPR056550">
    <property type="entry name" value="NOL10_2nd"/>
</dbReference>
<organism evidence="11 12">
    <name type="scientific">Trichomalopsis sarcophagae</name>
    <dbReference type="NCBI Taxonomy" id="543379"/>
    <lineage>
        <taxon>Eukaryota</taxon>
        <taxon>Metazoa</taxon>
        <taxon>Ecdysozoa</taxon>
        <taxon>Arthropoda</taxon>
        <taxon>Hexapoda</taxon>
        <taxon>Insecta</taxon>
        <taxon>Pterygota</taxon>
        <taxon>Neoptera</taxon>
        <taxon>Endopterygota</taxon>
        <taxon>Hymenoptera</taxon>
        <taxon>Apocrita</taxon>
        <taxon>Proctotrupomorpha</taxon>
        <taxon>Chalcidoidea</taxon>
        <taxon>Pteromalidae</taxon>
        <taxon>Pteromalinae</taxon>
        <taxon>Trichomalopsis</taxon>
    </lineage>
</organism>
<dbReference type="InterPro" id="IPR056551">
    <property type="entry name" value="Beta-prop_NOL10_N"/>
</dbReference>
<keyword evidence="7" id="KW-1133">Transmembrane helix</keyword>
<comment type="subcellular location">
    <subcellularLocation>
        <location evidence="1">Nucleus</location>
        <location evidence="1">Nucleolus</location>
    </subcellularLocation>
</comment>
<keyword evidence="3" id="KW-0853">WD repeat</keyword>
<dbReference type="PANTHER" id="PTHR14927:SF0">
    <property type="entry name" value="NUCLEOLAR PROTEIN 10"/>
    <property type="match status" value="1"/>
</dbReference>
<feature type="compositionally biased region" description="Acidic residues" evidence="6">
    <location>
        <begin position="528"/>
        <end position="548"/>
    </location>
</feature>
<feature type="domain" description="Nucleolar protein 10-like second" evidence="9">
    <location>
        <begin position="369"/>
        <end position="416"/>
    </location>
</feature>
<feature type="compositionally biased region" description="Basic and acidic residues" evidence="6">
    <location>
        <begin position="569"/>
        <end position="580"/>
    </location>
</feature>
<feature type="region of interest" description="Disordered" evidence="6">
    <location>
        <begin position="569"/>
        <end position="595"/>
    </location>
</feature>
<evidence type="ECO:0000259" key="8">
    <source>
        <dbReference type="Pfam" id="PF08159"/>
    </source>
</evidence>
<feature type="compositionally biased region" description="Low complexity" evidence="6">
    <location>
        <begin position="719"/>
        <end position="730"/>
    </location>
</feature>
<feature type="region of interest" description="Disordered" evidence="6">
    <location>
        <begin position="702"/>
        <end position="730"/>
    </location>
</feature>
<evidence type="ECO:0000256" key="1">
    <source>
        <dbReference type="ARBA" id="ARBA00004604"/>
    </source>
</evidence>
<dbReference type="EMBL" id="NNAY01001260">
    <property type="protein sequence ID" value="OXU24581.1"/>
    <property type="molecule type" value="Genomic_DNA"/>
</dbReference>
<evidence type="ECO:0000256" key="2">
    <source>
        <dbReference type="ARBA" id="ARBA00005264"/>
    </source>
</evidence>
<keyword evidence="4" id="KW-0677">Repeat</keyword>
<feature type="region of interest" description="Disordered" evidence="6">
    <location>
        <begin position="617"/>
        <end position="642"/>
    </location>
</feature>
<dbReference type="AlphaFoldDB" id="A0A232F1I7"/>
<dbReference type="SUPFAM" id="SSF50978">
    <property type="entry name" value="WD40 repeat-like"/>
    <property type="match status" value="1"/>
</dbReference>
<accession>A0A232F1I7</accession>
<dbReference type="Pfam" id="PF23097">
    <property type="entry name" value="NOL10_2nd"/>
    <property type="match status" value="1"/>
</dbReference>
<evidence type="ECO:0000256" key="3">
    <source>
        <dbReference type="ARBA" id="ARBA00022574"/>
    </source>
</evidence>
<dbReference type="Pfam" id="PF08159">
    <property type="entry name" value="NUC153"/>
    <property type="match status" value="1"/>
</dbReference>
<evidence type="ECO:0000256" key="6">
    <source>
        <dbReference type="SAM" id="MobiDB-lite"/>
    </source>
</evidence>
<reference evidence="11 12" key="1">
    <citation type="journal article" date="2017" name="Curr. Biol.">
        <title>The Evolution of Venom by Co-option of Single-Copy Genes.</title>
        <authorList>
            <person name="Martinson E.O."/>
            <person name="Mrinalini"/>
            <person name="Kelkar Y.D."/>
            <person name="Chang C.H."/>
            <person name="Werren J.H."/>
        </authorList>
    </citation>
    <scope>NUCLEOTIDE SEQUENCE [LARGE SCALE GENOMIC DNA]</scope>
    <source>
        <strain evidence="11 12">Alberta</strain>
        <tissue evidence="11">Whole body</tissue>
    </source>
</reference>
<evidence type="ECO:0000313" key="12">
    <source>
        <dbReference type="Proteomes" id="UP000215335"/>
    </source>
</evidence>
<dbReference type="GO" id="GO:0000462">
    <property type="term" value="P:maturation of SSU-rRNA from tricistronic rRNA transcript (SSU-rRNA, 5.8S rRNA, LSU-rRNA)"/>
    <property type="evidence" value="ECO:0007669"/>
    <property type="project" value="TreeGrafter"/>
</dbReference>
<protein>
    <submittedName>
        <fullName evidence="11">Uncharacterized protein</fullName>
    </submittedName>
</protein>
<dbReference type="Proteomes" id="UP000215335">
    <property type="component" value="Unassembled WGS sequence"/>
</dbReference>
<comment type="similarity">
    <text evidence="2">Belongs to the WD repeat NOL10/ENP2 family.</text>
</comment>
<keyword evidence="5" id="KW-0539">Nucleus</keyword>
<sequence>MQVSNPNDVKIYNLSAGKSLPEWLSERKRRNLVKKNIDIRRRIELIQDFDMPGVSTSIRVSKDGQYVFATGIYKPRLKCFDVNQLSLKFERCFDSEVVTFEALSDDYSKLVFLHCDRHIEFHAAHGKYYRLRIPRFGRDMQYHYPSCDLFVVGASNEIYRLNLERGQFLQPLISESSAINKCTINPVHNLLLVGNDEGKVEAWDPRVRNKVGTLDCGFSCIKQDNKLDTVPSITALKCQGGLTLGVGTVTGQVLLYDLRSNSPFMIKDHMYGLPIRNIEFHKSMDLVYSMDSSIVKIWEKQTGKIYTSIEAQSDFNDLCIVPNTGLMFMANENTKIQSYYIPSLGPAPRWCGFLDNLTEELEELDYETIYDDYKFVTEKELDELGLSHLKGTNLLRAYMHGYFMDVRLYRKARDVMKPFEFEEYKKKKIREKIEEERPKRVQVHKLPAVNKDLALKHLDNEETTDPKKKKKATPNLLKDDRFKALFENPDFQVDPNSEEYALLNPVISQMGKTKKRAASKVQVKEDNVEYDDAENLHSEDEDMADSSDDEKPWVKEVQKQYRLVKESEKKLEMEERRKKEEEEENAEGPKKQPKFYELKDGVSYNGSKYMRKRAKASLGDRLQKEESHRISVSGSRGNKEMTFTMGKQNFGKKGGQNKTNRQDFKHLLRPAKNIGKALSCYNNACKFSIIVQVIMKASPYNNASSNGKENSSQQNNDEPSQSTPSTPSLLSDLQLHSTEMGEIAEMPDYENLSTSAVLHYCKYKILRPYLRLLGVMGLRPNSEESERISRYCILSNFHTFQVIVFMCIGYVLQRDRGFCYVATSLESEITTKPRTYEKTCHGNAIFAYFIPNGLHLIAYLYTVYLFRVKENEQLQNLMERAFLLSSNSANRGGQKRLVRILWLFIGLGVVWMILALVAVSLMSARDVVTFQWLKHGSSDIKTVLKVLLILCTMWHDMVQGTIITSYCLQGQLLISHLHFLRVKLLQHTVSGLEWMKEISEFRKLLKYFNDEYGPAVCIYTVVNMSWAMSGTAWLLKYDIQNSGINPLTCINIANVILWIWIAIAPFIQAARLTTACSMIQSVGHEVRVRPFVYQSTPGEDLDTLLLYTSSLKMCARLYRVPITGRYLCLLLTLGSVTSLTLGQCQFFY</sequence>
<evidence type="ECO:0000256" key="5">
    <source>
        <dbReference type="ARBA" id="ARBA00023242"/>
    </source>
</evidence>
<comment type="caution">
    <text evidence="11">The sequence shown here is derived from an EMBL/GenBank/DDBJ whole genome shotgun (WGS) entry which is preliminary data.</text>
</comment>
<name>A0A232F1I7_9HYME</name>
<feature type="domain" description="Nucleolar protein 10-like N-terminal" evidence="10">
    <location>
        <begin position="1"/>
        <end position="365"/>
    </location>
</feature>
<dbReference type="OrthoDB" id="273340at2759"/>
<evidence type="ECO:0000256" key="4">
    <source>
        <dbReference type="ARBA" id="ARBA00022737"/>
    </source>
</evidence>
<dbReference type="Pfam" id="PF23098">
    <property type="entry name" value="Beta-prop_NOL10_N"/>
    <property type="match status" value="1"/>
</dbReference>
<keyword evidence="12" id="KW-1185">Reference proteome</keyword>
<feature type="transmembrane region" description="Helical" evidence="7">
    <location>
        <begin position="1012"/>
        <end position="1035"/>
    </location>
</feature>